<protein>
    <submittedName>
        <fullName evidence="1">Selenoprotein O and cysteine-containing homologs</fullName>
    </submittedName>
</protein>
<reference evidence="2" key="2">
    <citation type="submission" date="2014-09" db="EMBL/GenBank/DDBJ databases">
        <authorList>
            <consortium name="NBRP consortium"/>
            <person name="Sawabe T."/>
            <person name="Meirelles P."/>
            <person name="Nakanishi M."/>
            <person name="Sayaka M."/>
            <person name="Hattori M."/>
            <person name="Ohkuma M."/>
        </authorList>
    </citation>
    <scope>NUCLEOTIDE SEQUENCE [LARGE SCALE GENOMIC DNA]</scope>
    <source>
        <strain evidence="2">JCM 19239</strain>
    </source>
</reference>
<proteinExistence type="predicted"/>
<keyword evidence="2" id="KW-1185">Reference proteome</keyword>
<comment type="caution">
    <text evidence="1">The sequence shown here is derived from an EMBL/GenBank/DDBJ whole genome shotgun (WGS) entry which is preliminary data.</text>
</comment>
<reference evidence="2" key="1">
    <citation type="submission" date="2014-09" db="EMBL/GenBank/DDBJ databases">
        <title>Vibrio variabilis JCM 19239. (C206) whole genome shotgun sequence.</title>
        <authorList>
            <person name="Sawabe T."/>
            <person name="Meirelles P."/>
            <person name="Nakanishi M."/>
            <person name="Sayaka M."/>
            <person name="Hattori M."/>
            <person name="Ohkuma M."/>
        </authorList>
    </citation>
    <scope>NUCLEOTIDE SEQUENCE [LARGE SCALE GENOMIC DNA]</scope>
    <source>
        <strain evidence="2">JCM 19239</strain>
    </source>
</reference>
<evidence type="ECO:0000313" key="1">
    <source>
        <dbReference type="EMBL" id="GAL27071.1"/>
    </source>
</evidence>
<evidence type="ECO:0000313" key="2">
    <source>
        <dbReference type="Proteomes" id="UP000029223"/>
    </source>
</evidence>
<sequence>MSERAQKKSVKGIATIEEFAKAADYSLMMSLNRDPDSDGTGYDHKLRQVFTGHFVPVKPTPIADPIYITHSQPLFEELG</sequence>
<name>A0ABQ0JEB4_9VIBR</name>
<organism evidence="1 2">
    <name type="scientific">Vibrio variabilis</name>
    <dbReference type="NCBI Taxonomy" id="990271"/>
    <lineage>
        <taxon>Bacteria</taxon>
        <taxon>Pseudomonadati</taxon>
        <taxon>Pseudomonadota</taxon>
        <taxon>Gammaproteobacteria</taxon>
        <taxon>Vibrionales</taxon>
        <taxon>Vibrionaceae</taxon>
        <taxon>Vibrio</taxon>
    </lineage>
</organism>
<accession>A0ABQ0JEB4</accession>
<dbReference type="EMBL" id="BBMS01000025">
    <property type="protein sequence ID" value="GAL27071.1"/>
    <property type="molecule type" value="Genomic_DNA"/>
</dbReference>
<gene>
    <name evidence="1" type="ORF">JCM19239_1085</name>
</gene>
<dbReference type="Proteomes" id="UP000029223">
    <property type="component" value="Unassembled WGS sequence"/>
</dbReference>